<keyword evidence="2" id="KW-0472">Membrane</keyword>
<dbReference type="Proteomes" id="UP001146793">
    <property type="component" value="Unassembled WGS sequence"/>
</dbReference>
<dbReference type="InterPro" id="IPR036291">
    <property type="entry name" value="NAD(P)-bd_dom_sf"/>
</dbReference>
<dbReference type="SUPFAM" id="SSF51735">
    <property type="entry name" value="NAD(P)-binding Rossmann-fold domains"/>
    <property type="match status" value="1"/>
</dbReference>
<dbReference type="PANTHER" id="PTHR48079:SF6">
    <property type="entry name" value="NAD(P)-BINDING DOMAIN-CONTAINING PROTEIN-RELATED"/>
    <property type="match status" value="1"/>
</dbReference>
<dbReference type="InterPro" id="IPR002225">
    <property type="entry name" value="3Beta_OHSteriod_DH/Estase"/>
</dbReference>
<dbReference type="Pfam" id="PF01073">
    <property type="entry name" value="3Beta_HSD"/>
    <property type="match status" value="2"/>
</dbReference>
<feature type="region of interest" description="Disordered" evidence="1">
    <location>
        <begin position="567"/>
        <end position="650"/>
    </location>
</feature>
<dbReference type="GO" id="GO:0005737">
    <property type="term" value="C:cytoplasm"/>
    <property type="evidence" value="ECO:0007669"/>
    <property type="project" value="TreeGrafter"/>
</dbReference>
<sequence>MNKKETKNKFLVIGGTTYLGHNITRSLVSKGHEVTVLDYRAPIYPVEGAKYEFGDLRKIEILRSLVSGCDGVFHCVTQFFPDKVNYNSTVENILIEGTKLILKVCRQEKVRALVYTSSPQVVVNGKNYKKVKNGDEESCPIPKLSSFIIPRHRIKAEAESLITEANGSNHTERVFEQREIELEKKAKEIERKNQKQQKGKGKGKGKMVQKNSMNEKKKDEELKKKEQENEKEKENEKENEKEKENEMEKEKEKNKIEDKNNEEDVEIIEEKEKEIENENKNILLTGSVRVAKIYGPNERQWLPKLVSTAKAGLMFLYKYPSSTKQDFCYIDNAAHSHCLLMDQLLKGSCGGKSYFVADQISQSSNQFQSEIIRKVGYKPPKFGLPYWVAFLIAVFLELFCHILSKCKLKLKPWITKEELRSNGRTVSFSIDKIINEVGYSHKIKPETGFKRTCDIIKGKIENYTTFEKQMKEREKKKNVQQKKKETQTETKSKRRNKKKNKLSEKQLKKIREKISKLENNKNQKNNQQSKSNMNKKSKKNMTEEEKEIYEKRKKEFLDKSLKILQKIKNVEENEKKVENENENGKENENEKEKEKEKEQENGKEKEDENENENGKENENENENENQIGNEDRTDQKDEKDEKEKSKIDEN</sequence>
<feature type="compositionally biased region" description="Basic and acidic residues" evidence="1">
    <location>
        <begin position="213"/>
        <end position="259"/>
    </location>
</feature>
<protein>
    <submittedName>
        <fullName evidence="4">Short-chain dehydrogenase/reductase family 42e member</fullName>
    </submittedName>
</protein>
<dbReference type="GO" id="GO:0016616">
    <property type="term" value="F:oxidoreductase activity, acting on the CH-OH group of donors, NAD or NADP as acceptor"/>
    <property type="evidence" value="ECO:0007669"/>
    <property type="project" value="InterPro"/>
</dbReference>
<evidence type="ECO:0000313" key="4">
    <source>
        <dbReference type="EMBL" id="KAJ3434243.1"/>
    </source>
</evidence>
<accession>A0AAV7YWP4</accession>
<feature type="domain" description="3-beta hydroxysteroid dehydrogenase/isomerase" evidence="3">
    <location>
        <begin position="11"/>
        <end position="169"/>
    </location>
</feature>
<evidence type="ECO:0000259" key="3">
    <source>
        <dbReference type="Pfam" id="PF01073"/>
    </source>
</evidence>
<organism evidence="4 5">
    <name type="scientific">Anaeramoeba flamelloides</name>
    <dbReference type="NCBI Taxonomy" id="1746091"/>
    <lineage>
        <taxon>Eukaryota</taxon>
        <taxon>Metamonada</taxon>
        <taxon>Anaeramoebidae</taxon>
        <taxon>Anaeramoeba</taxon>
    </lineage>
</organism>
<dbReference type="Gene3D" id="3.40.50.720">
    <property type="entry name" value="NAD(P)-binding Rossmann-like Domain"/>
    <property type="match status" value="2"/>
</dbReference>
<dbReference type="EMBL" id="JANTQA010000045">
    <property type="protein sequence ID" value="KAJ3434243.1"/>
    <property type="molecule type" value="Genomic_DNA"/>
</dbReference>
<reference evidence="4" key="1">
    <citation type="submission" date="2022-08" db="EMBL/GenBank/DDBJ databases">
        <title>Novel sulphate-reducing endosymbionts in the free-living metamonad Anaeramoeba.</title>
        <authorList>
            <person name="Jerlstrom-Hultqvist J."/>
            <person name="Cepicka I."/>
            <person name="Gallot-Lavallee L."/>
            <person name="Salas-Leiva D."/>
            <person name="Curtis B.A."/>
            <person name="Zahonova K."/>
            <person name="Pipaliya S."/>
            <person name="Dacks J."/>
            <person name="Roger A.J."/>
        </authorList>
    </citation>
    <scope>NUCLEOTIDE SEQUENCE</scope>
    <source>
        <strain evidence="4">Busselton2</strain>
    </source>
</reference>
<feature type="region of interest" description="Disordered" evidence="1">
    <location>
        <begin position="470"/>
        <end position="547"/>
    </location>
</feature>
<evidence type="ECO:0000256" key="2">
    <source>
        <dbReference type="SAM" id="Phobius"/>
    </source>
</evidence>
<dbReference type="InterPro" id="IPR051783">
    <property type="entry name" value="NAD(P)-dependent_oxidoreduct"/>
</dbReference>
<evidence type="ECO:0000313" key="5">
    <source>
        <dbReference type="Proteomes" id="UP001146793"/>
    </source>
</evidence>
<dbReference type="GO" id="GO:0006694">
    <property type="term" value="P:steroid biosynthetic process"/>
    <property type="evidence" value="ECO:0007669"/>
    <property type="project" value="InterPro"/>
</dbReference>
<proteinExistence type="predicted"/>
<comment type="caution">
    <text evidence="4">The sequence shown here is derived from an EMBL/GenBank/DDBJ whole genome shotgun (WGS) entry which is preliminary data.</text>
</comment>
<feature type="domain" description="3-beta hydroxysteroid dehydrogenase/isomerase" evidence="3">
    <location>
        <begin position="259"/>
        <end position="381"/>
    </location>
</feature>
<gene>
    <name evidence="4" type="ORF">M0812_20309</name>
</gene>
<keyword evidence="2" id="KW-1133">Transmembrane helix</keyword>
<feature type="transmembrane region" description="Helical" evidence="2">
    <location>
        <begin position="384"/>
        <end position="403"/>
    </location>
</feature>
<feature type="compositionally biased region" description="Basic and acidic residues" evidence="1">
    <location>
        <begin position="568"/>
        <end position="618"/>
    </location>
</feature>
<feature type="compositionally biased region" description="Basic and acidic residues" evidence="1">
    <location>
        <begin position="629"/>
        <end position="650"/>
    </location>
</feature>
<feature type="compositionally biased region" description="Basic and acidic residues" evidence="1">
    <location>
        <begin position="470"/>
        <end position="491"/>
    </location>
</feature>
<name>A0AAV7YWP4_9EUKA</name>
<feature type="compositionally biased region" description="Basic and acidic residues" evidence="1">
    <location>
        <begin position="501"/>
        <end position="521"/>
    </location>
</feature>
<dbReference type="GO" id="GO:0004029">
    <property type="term" value="F:aldehyde dehydrogenase (NAD+) activity"/>
    <property type="evidence" value="ECO:0007669"/>
    <property type="project" value="TreeGrafter"/>
</dbReference>
<feature type="region of interest" description="Disordered" evidence="1">
    <location>
        <begin position="188"/>
        <end position="261"/>
    </location>
</feature>
<dbReference type="PANTHER" id="PTHR48079">
    <property type="entry name" value="PROTEIN YEEZ"/>
    <property type="match status" value="1"/>
</dbReference>
<evidence type="ECO:0000256" key="1">
    <source>
        <dbReference type="SAM" id="MobiDB-lite"/>
    </source>
</evidence>
<dbReference type="AlphaFoldDB" id="A0AAV7YWP4"/>
<keyword evidence="2" id="KW-0812">Transmembrane</keyword>
<feature type="compositionally biased region" description="Basic residues" evidence="1">
    <location>
        <begin position="194"/>
        <end position="207"/>
    </location>
</feature>
<feature type="compositionally biased region" description="Low complexity" evidence="1">
    <location>
        <begin position="522"/>
        <end position="532"/>
    </location>
</feature>